<sequence>MTSFGEKTIAEEGFMPTFKVQGQIYHTAGSVLPLPNEDSKFLQISFMGNEQLEIDQRCGHEHGTRRDIALNIQRFLYEHNHLIQSFKTTLDRMNTDEYKIVIRADKLPTGKHERRPYNR</sequence>
<dbReference type="OrthoDB" id="6466459at2759"/>
<dbReference type="EMBL" id="BGPR01007972">
    <property type="protein sequence ID" value="GBN30739.1"/>
    <property type="molecule type" value="Genomic_DNA"/>
</dbReference>
<dbReference type="Proteomes" id="UP000499080">
    <property type="component" value="Unassembled WGS sequence"/>
</dbReference>
<protein>
    <recommendedName>
        <fullName evidence="6">Helitron helicase-like domain-containing protein</fullName>
    </recommendedName>
</protein>
<evidence type="ECO:0000313" key="4">
    <source>
        <dbReference type="EMBL" id="GBN58018.1"/>
    </source>
</evidence>
<comment type="caution">
    <text evidence="3">The sequence shown here is derived from an EMBL/GenBank/DDBJ whole genome shotgun (WGS) entry which is preliminary data.</text>
</comment>
<dbReference type="PANTHER" id="PTHR45786">
    <property type="entry name" value="DNA BINDING PROTEIN-LIKE"/>
    <property type="match status" value="1"/>
</dbReference>
<evidence type="ECO:0000313" key="5">
    <source>
        <dbReference type="Proteomes" id="UP000499080"/>
    </source>
</evidence>
<keyword evidence="5" id="KW-1185">Reference proteome</keyword>
<evidence type="ECO:0000313" key="3">
    <source>
        <dbReference type="EMBL" id="GBN57999.1"/>
    </source>
</evidence>
<evidence type="ECO:0008006" key="6">
    <source>
        <dbReference type="Google" id="ProtNLM"/>
    </source>
</evidence>
<organism evidence="3 5">
    <name type="scientific">Araneus ventricosus</name>
    <name type="common">Orbweaver spider</name>
    <name type="synonym">Epeira ventricosa</name>
    <dbReference type="NCBI Taxonomy" id="182803"/>
    <lineage>
        <taxon>Eukaryota</taxon>
        <taxon>Metazoa</taxon>
        <taxon>Ecdysozoa</taxon>
        <taxon>Arthropoda</taxon>
        <taxon>Chelicerata</taxon>
        <taxon>Arachnida</taxon>
        <taxon>Araneae</taxon>
        <taxon>Araneomorphae</taxon>
        <taxon>Entelegynae</taxon>
        <taxon>Araneoidea</taxon>
        <taxon>Araneidae</taxon>
        <taxon>Araneus</taxon>
    </lineage>
</organism>
<name>A0A4Y2Q382_ARAVE</name>
<evidence type="ECO:0000313" key="1">
    <source>
        <dbReference type="EMBL" id="GBN30735.1"/>
    </source>
</evidence>
<dbReference type="EMBL" id="BGPR01007971">
    <property type="protein sequence ID" value="GBN30735.1"/>
    <property type="molecule type" value="Genomic_DNA"/>
</dbReference>
<reference evidence="3 5" key="1">
    <citation type="journal article" date="2019" name="Sci. Rep.">
        <title>Orb-weaving spider Araneus ventricosus genome elucidates the spidroin gene catalogue.</title>
        <authorList>
            <person name="Kono N."/>
            <person name="Nakamura H."/>
            <person name="Ohtoshi R."/>
            <person name="Moran D.A.P."/>
            <person name="Shinohara A."/>
            <person name="Yoshida Y."/>
            <person name="Fujiwara M."/>
            <person name="Mori M."/>
            <person name="Tomita M."/>
            <person name="Arakawa K."/>
        </authorList>
    </citation>
    <scope>NUCLEOTIDE SEQUENCE [LARGE SCALE GENOMIC DNA]</scope>
</reference>
<evidence type="ECO:0000313" key="2">
    <source>
        <dbReference type="EMBL" id="GBN30739.1"/>
    </source>
</evidence>
<dbReference type="AlphaFoldDB" id="A0A4Y2Q382"/>
<dbReference type="EMBL" id="BGPR01012854">
    <property type="protein sequence ID" value="GBN58018.1"/>
    <property type="molecule type" value="Genomic_DNA"/>
</dbReference>
<dbReference type="PANTHER" id="PTHR45786:SF74">
    <property type="entry name" value="ATP-DEPENDENT DNA HELICASE"/>
    <property type="match status" value="1"/>
</dbReference>
<dbReference type="EMBL" id="BGPR01012850">
    <property type="protein sequence ID" value="GBN57999.1"/>
    <property type="molecule type" value="Genomic_DNA"/>
</dbReference>
<gene>
    <name evidence="3" type="ORF">AVEN_149749_1</name>
    <name evidence="4" type="ORF">AVEN_154528_1</name>
    <name evidence="2" type="ORF">AVEN_200161_1</name>
    <name evidence="1" type="ORF">AVEN_28177_1</name>
</gene>
<accession>A0A4Y2Q382</accession>
<proteinExistence type="predicted"/>